<evidence type="ECO:0000313" key="5">
    <source>
        <dbReference type="Proteomes" id="UP000037326"/>
    </source>
</evidence>
<evidence type="ECO:0000259" key="2">
    <source>
        <dbReference type="Pfam" id="PF01978"/>
    </source>
</evidence>
<feature type="domain" description="Transcription regulator TrmB C-terminal" evidence="3">
    <location>
        <begin position="111"/>
        <end position="228"/>
    </location>
</feature>
<dbReference type="PANTHER" id="PTHR34293">
    <property type="entry name" value="HTH-TYPE TRANSCRIPTIONAL REGULATOR TRMBL2"/>
    <property type="match status" value="1"/>
</dbReference>
<dbReference type="InterPro" id="IPR002831">
    <property type="entry name" value="Tscrpt_reg_TrmB_N"/>
</dbReference>
<keyword evidence="1" id="KW-0175">Coiled coil</keyword>
<proteinExistence type="predicted"/>
<dbReference type="Gene3D" id="1.10.10.10">
    <property type="entry name" value="Winged helix-like DNA-binding domain superfamily/Winged helix DNA-binding domain"/>
    <property type="match status" value="1"/>
</dbReference>
<dbReference type="InterPro" id="IPR036388">
    <property type="entry name" value="WH-like_DNA-bd_sf"/>
</dbReference>
<dbReference type="CDD" id="cd09124">
    <property type="entry name" value="PLDc_like_TrmB_middle"/>
    <property type="match status" value="1"/>
</dbReference>
<evidence type="ECO:0000313" key="4">
    <source>
        <dbReference type="EMBL" id="KMY32098.1"/>
    </source>
</evidence>
<dbReference type="Proteomes" id="UP000037326">
    <property type="component" value="Unassembled WGS sequence"/>
</dbReference>
<dbReference type="Pfam" id="PF01978">
    <property type="entry name" value="TrmB"/>
    <property type="match status" value="1"/>
</dbReference>
<protein>
    <submittedName>
        <fullName evidence="4">Transcriptional regulator</fullName>
    </submittedName>
</protein>
<accession>A0A0K9FD00</accession>
<evidence type="ECO:0000259" key="3">
    <source>
        <dbReference type="Pfam" id="PF11495"/>
    </source>
</evidence>
<dbReference type="EMBL" id="LFXJ01000005">
    <property type="protein sequence ID" value="KMY32098.1"/>
    <property type="molecule type" value="Genomic_DNA"/>
</dbReference>
<dbReference type="InterPro" id="IPR021586">
    <property type="entry name" value="Tscrpt_reg_TrmB_C"/>
</dbReference>
<dbReference type="PATRIC" id="fig|582475.4.peg.1130"/>
<dbReference type="AlphaFoldDB" id="A0A0K9FD00"/>
<dbReference type="PANTHER" id="PTHR34293:SF1">
    <property type="entry name" value="HTH-TYPE TRANSCRIPTIONAL REGULATOR TRMBL2"/>
    <property type="match status" value="1"/>
</dbReference>
<evidence type="ECO:0000256" key="1">
    <source>
        <dbReference type="SAM" id="Coils"/>
    </source>
</evidence>
<name>A0A0K9FD00_9BACI</name>
<comment type="caution">
    <text evidence="4">The sequence shown here is derived from an EMBL/GenBank/DDBJ whole genome shotgun (WGS) entry which is preliminary data.</text>
</comment>
<feature type="coiled-coil region" evidence="1">
    <location>
        <begin position="90"/>
        <end position="117"/>
    </location>
</feature>
<dbReference type="SUPFAM" id="SSF46785">
    <property type="entry name" value="Winged helix' DNA-binding domain"/>
    <property type="match status" value="1"/>
</dbReference>
<dbReference type="Pfam" id="PF11495">
    <property type="entry name" value="Regulator_TrmB"/>
    <property type="match status" value="1"/>
</dbReference>
<dbReference type="GeneID" id="96598211"/>
<dbReference type="RefSeq" id="WP_049665151.1">
    <property type="nucleotide sequence ID" value="NZ_JBIVOC010000004.1"/>
</dbReference>
<reference evidence="5" key="1">
    <citation type="submission" date="2015-07" db="EMBL/GenBank/DDBJ databases">
        <authorList>
            <consortium name="Consortium for Microbial Forensics and Genomics (microFORGE)"/>
            <person name="Knight B.M."/>
            <person name="Roberts D.P."/>
            <person name="Lin D."/>
            <person name="Hari K."/>
            <person name="Fletcher J."/>
            <person name="Melcher U."/>
            <person name="Blagden T."/>
            <person name="Winegar R.A."/>
        </authorList>
    </citation>
    <scope>NUCLEOTIDE SEQUENCE [LARGE SCALE GENOMIC DNA]</scope>
    <source>
        <strain evidence="5">DSM 23493</strain>
    </source>
</reference>
<feature type="domain" description="Transcription regulator TrmB N-terminal" evidence="2">
    <location>
        <begin position="8"/>
        <end position="74"/>
    </location>
</feature>
<dbReference type="OrthoDB" id="1493540at2"/>
<dbReference type="InterPro" id="IPR036390">
    <property type="entry name" value="WH_DNA-bd_sf"/>
</dbReference>
<organism evidence="4 5">
    <name type="scientific">Lysinibacillus xylanilyticus</name>
    <dbReference type="NCBI Taxonomy" id="582475"/>
    <lineage>
        <taxon>Bacteria</taxon>
        <taxon>Bacillati</taxon>
        <taxon>Bacillota</taxon>
        <taxon>Bacilli</taxon>
        <taxon>Bacillales</taxon>
        <taxon>Bacillaceae</taxon>
        <taxon>Lysinibacillus</taxon>
    </lineage>
</organism>
<dbReference type="InterPro" id="IPR051797">
    <property type="entry name" value="TrmB-like"/>
</dbReference>
<sequence>MELLIAQLKELGFTEYEAKAYTALVQKSHVSAYQVSKNSGIPRARIYDILDVLVEKGLVLKEETADQTTYSSIPVTVFLQQIQQRWQSNFTSISDQLEKLEIKEQEAEHKVVTLKGKEAIVNYCQSLLKQAQEKVILSMWEDMYEELREDIHEVAKHIPVHGITLYVEDHLASIDQHRITRYTRNASTPHWFILSIDGKQMIYGHSPANQETAFITNDPVHIYLLEDYIWHDVLINRLLKRDDTVLEEWITKERKAFFLE</sequence>
<gene>
    <name evidence="4" type="ORF">ACZ11_08025</name>
</gene>